<feature type="compositionally biased region" description="Acidic residues" evidence="1">
    <location>
        <begin position="19"/>
        <end position="30"/>
    </location>
</feature>
<evidence type="ECO:0000256" key="2">
    <source>
        <dbReference type="SAM" id="Phobius"/>
    </source>
</evidence>
<feature type="transmembrane region" description="Helical" evidence="2">
    <location>
        <begin position="121"/>
        <end position="138"/>
    </location>
</feature>
<feature type="transmembrane region" description="Helical" evidence="2">
    <location>
        <begin position="77"/>
        <end position="101"/>
    </location>
</feature>
<gene>
    <name evidence="3" type="ORF">BJX68DRAFT_262861</name>
</gene>
<dbReference type="EMBL" id="JBFXLR010000005">
    <property type="protein sequence ID" value="KAL2858334.1"/>
    <property type="molecule type" value="Genomic_DNA"/>
</dbReference>
<keyword evidence="2" id="KW-0472">Membrane</keyword>
<evidence type="ECO:0000313" key="4">
    <source>
        <dbReference type="Proteomes" id="UP001610444"/>
    </source>
</evidence>
<feature type="compositionally biased region" description="Polar residues" evidence="1">
    <location>
        <begin position="439"/>
        <end position="455"/>
    </location>
</feature>
<dbReference type="Proteomes" id="UP001610444">
    <property type="component" value="Unassembled WGS sequence"/>
</dbReference>
<evidence type="ECO:0000313" key="3">
    <source>
        <dbReference type="EMBL" id="KAL2858334.1"/>
    </source>
</evidence>
<keyword evidence="2" id="KW-0812">Transmembrane</keyword>
<comment type="caution">
    <text evidence="3">The sequence shown here is derived from an EMBL/GenBank/DDBJ whole genome shotgun (WGS) entry which is preliminary data.</text>
</comment>
<organism evidence="3 4">
    <name type="scientific">Aspergillus pseudodeflectus</name>
    <dbReference type="NCBI Taxonomy" id="176178"/>
    <lineage>
        <taxon>Eukaryota</taxon>
        <taxon>Fungi</taxon>
        <taxon>Dikarya</taxon>
        <taxon>Ascomycota</taxon>
        <taxon>Pezizomycotina</taxon>
        <taxon>Eurotiomycetes</taxon>
        <taxon>Eurotiomycetidae</taxon>
        <taxon>Eurotiales</taxon>
        <taxon>Aspergillaceae</taxon>
        <taxon>Aspergillus</taxon>
        <taxon>Aspergillus subgen. Nidulantes</taxon>
    </lineage>
</organism>
<keyword evidence="4" id="KW-1185">Reference proteome</keyword>
<sequence length="641" mass="69925">MAQLGPQESELQLLPPQPDENEMPPSETDEIQSLSHTSERQPDPDHPSSSAASGAQDYVEGWPVGPRQLKSNAQSDIFSTMLEVILAFCPIAFLALVIIVIRLDGDEVSDYGAKVIQATNLAPSIFPIVFAAIVGNMMRSWALWKAEKCASLGTLEQLNGSTSFAGTLSLVLALRRPGVLSMCILLLWAMSPLGGQSALRMISEVPSTVGGNISLAYMNMTFMSGLEGASGMDRAGPPMRAMYTTSLFASEEAKSSPRDVWGWPKIPLLRTLSPSSGSDTWRTASSGNGTTKYSALIGLVLQGIPSDLDVEFPVESSYFDFDCHFVASNLTSNETLQRMGEHTLLYRNASILFGATGRYSGEHGRNYSNFFVDTSYNLTGLGATRSQINLSYGSRDYPEWSVTLFNCSLSTIPVESWIACRNALCVVTRMRQSQKDTRPPTSSPFASPQYIQETSDPPHWPTLSKTSRWPSFTTAFNTYWQTPLAPYTITSAALSDPVNITEPRGGLYPRYNATSGTTSRGVTVYRTHNNWVAIFLIATALLQLCALTGIFLRAVTRAPDILGYVSSLTRGNPHVPLPAGVRDSAGTTLSGLDRARLLRDMRVQIADVEYDKDVGRVAFVGVGLSVDRVGAKRLRTGRRYR</sequence>
<dbReference type="RefSeq" id="XP_070903503.1">
    <property type="nucleotide sequence ID" value="XM_071044548.1"/>
</dbReference>
<proteinExistence type="predicted"/>
<keyword evidence="2" id="KW-1133">Transmembrane helix</keyword>
<reference evidence="3 4" key="1">
    <citation type="submission" date="2024-07" db="EMBL/GenBank/DDBJ databases">
        <title>Section-level genome sequencing and comparative genomics of Aspergillus sections Usti and Cavernicolus.</title>
        <authorList>
            <consortium name="Lawrence Berkeley National Laboratory"/>
            <person name="Nybo J.L."/>
            <person name="Vesth T.C."/>
            <person name="Theobald S."/>
            <person name="Frisvad J.C."/>
            <person name="Larsen T.O."/>
            <person name="Kjaerboelling I."/>
            <person name="Rothschild-Mancinelli K."/>
            <person name="Lyhne E.K."/>
            <person name="Kogle M.E."/>
            <person name="Barry K."/>
            <person name="Clum A."/>
            <person name="Na H."/>
            <person name="Ledsgaard L."/>
            <person name="Lin J."/>
            <person name="Lipzen A."/>
            <person name="Kuo A."/>
            <person name="Riley R."/>
            <person name="Mondo S."/>
            <person name="LaButti K."/>
            <person name="Haridas S."/>
            <person name="Pangalinan J."/>
            <person name="Salamov A.A."/>
            <person name="Simmons B.A."/>
            <person name="Magnuson J.K."/>
            <person name="Chen J."/>
            <person name="Drula E."/>
            <person name="Henrissat B."/>
            <person name="Wiebenga A."/>
            <person name="Lubbers R.J."/>
            <person name="Gomes A.C."/>
            <person name="Macurrencykelacurrency M.R."/>
            <person name="Stajich J."/>
            <person name="Grigoriev I.V."/>
            <person name="Mortensen U.H."/>
            <person name="De vries R.P."/>
            <person name="Baker S.E."/>
            <person name="Andersen M.R."/>
        </authorList>
    </citation>
    <scope>NUCLEOTIDE SEQUENCE [LARGE SCALE GENOMIC DNA]</scope>
    <source>
        <strain evidence="3 4">CBS 756.74</strain>
    </source>
</reference>
<name>A0ABR4L1G7_9EURO</name>
<dbReference type="GeneID" id="98159712"/>
<feature type="transmembrane region" description="Helical" evidence="2">
    <location>
        <begin position="531"/>
        <end position="552"/>
    </location>
</feature>
<feature type="compositionally biased region" description="Basic and acidic residues" evidence="1">
    <location>
        <begin position="37"/>
        <end position="46"/>
    </location>
</feature>
<feature type="region of interest" description="Disordered" evidence="1">
    <location>
        <begin position="432"/>
        <end position="463"/>
    </location>
</feature>
<accession>A0ABR4L1G7</accession>
<evidence type="ECO:0000256" key="1">
    <source>
        <dbReference type="SAM" id="MobiDB-lite"/>
    </source>
</evidence>
<protein>
    <submittedName>
        <fullName evidence="3">Uncharacterized protein</fullName>
    </submittedName>
</protein>
<feature type="region of interest" description="Disordered" evidence="1">
    <location>
        <begin position="1"/>
        <end position="57"/>
    </location>
</feature>